<evidence type="ECO:0000313" key="8">
    <source>
        <dbReference type="Proteomes" id="UP000232883"/>
    </source>
</evidence>
<dbReference type="InterPro" id="IPR013324">
    <property type="entry name" value="RNA_pol_sigma_r3/r4-like"/>
</dbReference>
<evidence type="ECO:0000256" key="1">
    <source>
        <dbReference type="ARBA" id="ARBA00010641"/>
    </source>
</evidence>
<feature type="domain" description="RNA polymerase sigma factor 70 region 4 type 2" evidence="6">
    <location>
        <begin position="127"/>
        <end position="179"/>
    </location>
</feature>
<dbReference type="CDD" id="cd06171">
    <property type="entry name" value="Sigma70_r4"/>
    <property type="match status" value="1"/>
</dbReference>
<dbReference type="EMBL" id="CP025096">
    <property type="protein sequence ID" value="AUD06867.1"/>
    <property type="molecule type" value="Genomic_DNA"/>
</dbReference>
<dbReference type="Proteomes" id="UP000232883">
    <property type="component" value="Chromosome"/>
</dbReference>
<dbReference type="InterPro" id="IPR013325">
    <property type="entry name" value="RNA_pol_sigma_r2"/>
</dbReference>
<keyword evidence="4" id="KW-0804">Transcription</keyword>
<dbReference type="Gene3D" id="1.10.10.10">
    <property type="entry name" value="Winged helix-like DNA-binding domain superfamily/Winged helix DNA-binding domain"/>
    <property type="match status" value="1"/>
</dbReference>
<evidence type="ECO:0000256" key="4">
    <source>
        <dbReference type="ARBA" id="ARBA00023163"/>
    </source>
</evidence>
<dbReference type="GO" id="GO:0006352">
    <property type="term" value="P:DNA-templated transcription initiation"/>
    <property type="evidence" value="ECO:0007669"/>
    <property type="project" value="InterPro"/>
</dbReference>
<dbReference type="InterPro" id="IPR007627">
    <property type="entry name" value="RNA_pol_sigma70_r2"/>
</dbReference>
<evidence type="ECO:0000313" key="7">
    <source>
        <dbReference type="EMBL" id="AUD06867.1"/>
    </source>
</evidence>
<evidence type="ECO:0000256" key="2">
    <source>
        <dbReference type="ARBA" id="ARBA00023015"/>
    </source>
</evidence>
<dbReference type="SUPFAM" id="SSF88659">
    <property type="entry name" value="Sigma3 and sigma4 domains of RNA polymerase sigma factors"/>
    <property type="match status" value="1"/>
</dbReference>
<organism evidence="7 8">
    <name type="scientific">Spirosoma pollinicola</name>
    <dbReference type="NCBI Taxonomy" id="2057025"/>
    <lineage>
        <taxon>Bacteria</taxon>
        <taxon>Pseudomonadati</taxon>
        <taxon>Bacteroidota</taxon>
        <taxon>Cytophagia</taxon>
        <taxon>Cytophagales</taxon>
        <taxon>Cytophagaceae</taxon>
        <taxon>Spirosoma</taxon>
    </lineage>
</organism>
<dbReference type="InterPro" id="IPR014284">
    <property type="entry name" value="RNA_pol_sigma-70_dom"/>
</dbReference>
<dbReference type="GO" id="GO:0003677">
    <property type="term" value="F:DNA binding"/>
    <property type="evidence" value="ECO:0007669"/>
    <property type="project" value="InterPro"/>
</dbReference>
<evidence type="ECO:0000259" key="5">
    <source>
        <dbReference type="Pfam" id="PF04542"/>
    </source>
</evidence>
<dbReference type="Gene3D" id="1.10.1740.10">
    <property type="match status" value="1"/>
</dbReference>
<dbReference type="PANTHER" id="PTHR43133">
    <property type="entry name" value="RNA POLYMERASE ECF-TYPE SIGMA FACTO"/>
    <property type="match status" value="1"/>
</dbReference>
<dbReference type="InterPro" id="IPR039425">
    <property type="entry name" value="RNA_pol_sigma-70-like"/>
</dbReference>
<proteinExistence type="inferred from homology"/>
<feature type="domain" description="RNA polymerase sigma-70 region 2" evidence="5">
    <location>
        <begin position="29"/>
        <end position="85"/>
    </location>
</feature>
<dbReference type="PANTHER" id="PTHR43133:SF46">
    <property type="entry name" value="RNA POLYMERASE SIGMA-70 FACTOR ECF SUBFAMILY"/>
    <property type="match status" value="1"/>
</dbReference>
<keyword evidence="2" id="KW-0805">Transcription regulation</keyword>
<dbReference type="KEGG" id="spir:CWM47_36485"/>
<dbReference type="InterPro" id="IPR013249">
    <property type="entry name" value="RNA_pol_sigma70_r4_t2"/>
</dbReference>
<accession>A0A2K8ZAG0</accession>
<evidence type="ECO:0000259" key="6">
    <source>
        <dbReference type="Pfam" id="PF08281"/>
    </source>
</evidence>
<reference evidence="7 8" key="1">
    <citation type="submission" date="2017-11" db="EMBL/GenBank/DDBJ databases">
        <title>Taxonomic description and genome sequences of Spirosoma HA7 sp. nov., isolated from pollen microhabitat of Corylus avellana.</title>
        <authorList>
            <person name="Ambika Manirajan B."/>
            <person name="Suarez C."/>
            <person name="Ratering S."/>
            <person name="Geissler-Plaum R."/>
            <person name="Cardinale M."/>
            <person name="Sylvia S."/>
        </authorList>
    </citation>
    <scope>NUCLEOTIDE SEQUENCE [LARGE SCALE GENOMIC DNA]</scope>
    <source>
        <strain evidence="7 8">HA7</strain>
    </source>
</reference>
<keyword evidence="8" id="KW-1185">Reference proteome</keyword>
<dbReference type="InterPro" id="IPR036388">
    <property type="entry name" value="WH-like_DNA-bd_sf"/>
</dbReference>
<dbReference type="SUPFAM" id="SSF88946">
    <property type="entry name" value="Sigma2 domain of RNA polymerase sigma factors"/>
    <property type="match status" value="1"/>
</dbReference>
<keyword evidence="3" id="KW-0731">Sigma factor</keyword>
<name>A0A2K8ZAG0_9BACT</name>
<dbReference type="Pfam" id="PF04542">
    <property type="entry name" value="Sigma70_r2"/>
    <property type="match status" value="1"/>
</dbReference>
<dbReference type="NCBIfam" id="TIGR02937">
    <property type="entry name" value="sigma70-ECF"/>
    <property type="match status" value="1"/>
</dbReference>
<protein>
    <submittedName>
        <fullName evidence="7">Sigma-70 family RNA polymerase sigma factor</fullName>
    </submittedName>
</protein>
<gene>
    <name evidence="7" type="ORF">CWM47_36485</name>
</gene>
<evidence type="ECO:0000256" key="3">
    <source>
        <dbReference type="ARBA" id="ARBA00023082"/>
    </source>
</evidence>
<dbReference type="Pfam" id="PF08281">
    <property type="entry name" value="Sigma70_r4_2"/>
    <property type="match status" value="1"/>
</dbReference>
<sequence length="196" mass="23436">MAQFSKNTDDSELWRLFREGDEDAYTTMANRYYAKLIHYGQKFTSDRQIVEDALQDVLVRLWVSRRTLNDTPSVKFYLLKAFRHQLFKAMQNFPRNPTIQVDTQEYNMEFSVEDHYIQQETEVNVRNEVDERLAHLPLRQREVIYLRYFQSLTIEEIADILTIRPQSVSNLVQRALAKLRESWPIILILILDFLSK</sequence>
<dbReference type="GO" id="GO:0016987">
    <property type="term" value="F:sigma factor activity"/>
    <property type="evidence" value="ECO:0007669"/>
    <property type="project" value="UniProtKB-KW"/>
</dbReference>
<dbReference type="AlphaFoldDB" id="A0A2K8ZAG0"/>
<comment type="similarity">
    <text evidence="1">Belongs to the sigma-70 factor family. ECF subfamily.</text>
</comment>